<sequence length="331" mass="37328">MQSGISVAKELQDKFNEILSSTDTFALLVTIQKESLVPITTIPSKSASFGENVAGLQSHIKKDTALYAILRRHDEAPKLTMVTYVPDEAHVRQKTLFASTRMTLVRELGSQHFRETLFMTTPDEFTEKGFKDFDAHNQVTAPLTEEEKALGEVKKAEMAVGTGTAYREIHLSTSLKMPVSADAIAAMKEIGEGNRTVAMLKINPAKESVELLPESPSPSSIDELKGVISATEPRFTFYRYKYRHEGEEHNPILFFYTCPSNQSNKSIKNRMMYPLMKRAVLTIAEDQAELKLEKKFEVEEPSELTEEDVLNDLHPKEEVKQSFSRPKRPGR</sequence>
<evidence type="ECO:0000256" key="4">
    <source>
        <dbReference type="ARBA" id="ARBA00022737"/>
    </source>
</evidence>
<organism evidence="10 11">
    <name type="scientific">Cladobotryum mycophilum</name>
    <dbReference type="NCBI Taxonomy" id="491253"/>
    <lineage>
        <taxon>Eukaryota</taxon>
        <taxon>Fungi</taxon>
        <taxon>Dikarya</taxon>
        <taxon>Ascomycota</taxon>
        <taxon>Pezizomycotina</taxon>
        <taxon>Sordariomycetes</taxon>
        <taxon>Hypocreomycetidae</taxon>
        <taxon>Hypocreales</taxon>
        <taxon>Hypocreaceae</taxon>
        <taxon>Cladobotryum</taxon>
    </lineage>
</organism>
<dbReference type="PROSITE" id="PS51263">
    <property type="entry name" value="ADF_H"/>
    <property type="match status" value="2"/>
</dbReference>
<keyword evidence="3" id="KW-0963">Cytoplasm</keyword>
<comment type="caution">
    <text evidence="10">The sequence shown here is derived from an EMBL/GenBank/DDBJ whole genome shotgun (WGS) entry which is preliminary data.</text>
</comment>
<evidence type="ECO:0000256" key="2">
    <source>
        <dbReference type="ARBA" id="ARBA00009557"/>
    </source>
</evidence>
<accession>A0ABR0SDJ4</accession>
<comment type="similarity">
    <text evidence="2">Belongs to the actin-binding proteins ADF family. Twinfilin subfamily.</text>
</comment>
<dbReference type="SMART" id="SM00102">
    <property type="entry name" value="ADF"/>
    <property type="match status" value="2"/>
</dbReference>
<dbReference type="Gene3D" id="3.40.20.10">
    <property type="entry name" value="Severin"/>
    <property type="match status" value="2"/>
</dbReference>
<protein>
    <submittedName>
        <fullName evidence="10">Twinfilin</fullName>
    </submittedName>
</protein>
<feature type="domain" description="ADF-H" evidence="9">
    <location>
        <begin position="4"/>
        <end position="135"/>
    </location>
</feature>
<dbReference type="InterPro" id="IPR002108">
    <property type="entry name" value="ADF-H"/>
</dbReference>
<evidence type="ECO:0000256" key="6">
    <source>
        <dbReference type="ARBA" id="ARBA00023212"/>
    </source>
</evidence>
<feature type="compositionally biased region" description="Acidic residues" evidence="8">
    <location>
        <begin position="299"/>
        <end position="310"/>
    </location>
</feature>
<dbReference type="Proteomes" id="UP001338125">
    <property type="component" value="Unassembled WGS sequence"/>
</dbReference>
<evidence type="ECO:0000313" key="10">
    <source>
        <dbReference type="EMBL" id="KAK5989865.1"/>
    </source>
</evidence>
<dbReference type="SUPFAM" id="SSF55753">
    <property type="entry name" value="Actin depolymerizing proteins"/>
    <property type="match status" value="2"/>
</dbReference>
<evidence type="ECO:0000256" key="7">
    <source>
        <dbReference type="ARBA" id="ARBA00038532"/>
    </source>
</evidence>
<comment type="subcellular location">
    <subcellularLocation>
        <location evidence="1">Cytoplasm</location>
        <location evidence="1">Cytoskeleton</location>
    </subcellularLocation>
</comment>
<keyword evidence="11" id="KW-1185">Reference proteome</keyword>
<dbReference type="CDD" id="cd11284">
    <property type="entry name" value="ADF_Twf-C_like"/>
    <property type="match status" value="1"/>
</dbReference>
<keyword evidence="4" id="KW-0677">Repeat</keyword>
<evidence type="ECO:0000256" key="8">
    <source>
        <dbReference type="SAM" id="MobiDB-lite"/>
    </source>
</evidence>
<dbReference type="InterPro" id="IPR029006">
    <property type="entry name" value="ADF-H/Gelsolin-like_dom_sf"/>
</dbReference>
<feature type="domain" description="ADF-H" evidence="9">
    <location>
        <begin position="172"/>
        <end position="314"/>
    </location>
</feature>
<feature type="compositionally biased region" description="Basic and acidic residues" evidence="8">
    <location>
        <begin position="311"/>
        <end position="320"/>
    </location>
</feature>
<dbReference type="Pfam" id="PF00241">
    <property type="entry name" value="Cofilin_ADF"/>
    <property type="match status" value="2"/>
</dbReference>
<dbReference type="EMBL" id="JAVFKD010000014">
    <property type="protein sequence ID" value="KAK5989865.1"/>
    <property type="molecule type" value="Genomic_DNA"/>
</dbReference>
<gene>
    <name evidence="10" type="ORF">PT974_08127</name>
</gene>
<keyword evidence="5" id="KW-0009">Actin-binding</keyword>
<dbReference type="PANTHER" id="PTHR13759:SF1">
    <property type="entry name" value="TWINFILIN"/>
    <property type="match status" value="1"/>
</dbReference>
<reference evidence="10 11" key="1">
    <citation type="submission" date="2024-01" db="EMBL/GenBank/DDBJ databases">
        <title>Complete genome of Cladobotryum mycophilum ATHUM6906.</title>
        <authorList>
            <person name="Christinaki A.C."/>
            <person name="Myridakis A.I."/>
            <person name="Kouvelis V.N."/>
        </authorList>
    </citation>
    <scope>NUCLEOTIDE SEQUENCE [LARGE SCALE GENOMIC DNA]</scope>
    <source>
        <strain evidence="10 11">ATHUM6906</strain>
    </source>
</reference>
<evidence type="ECO:0000259" key="9">
    <source>
        <dbReference type="PROSITE" id="PS51263"/>
    </source>
</evidence>
<feature type="region of interest" description="Disordered" evidence="8">
    <location>
        <begin position="298"/>
        <end position="331"/>
    </location>
</feature>
<comment type="subunit">
    <text evidence="7">Interacts with G-actin; ADP-actin form.</text>
</comment>
<dbReference type="InterPro" id="IPR028458">
    <property type="entry name" value="Twinfilin"/>
</dbReference>
<evidence type="ECO:0000256" key="5">
    <source>
        <dbReference type="ARBA" id="ARBA00023203"/>
    </source>
</evidence>
<dbReference type="CDD" id="cd11285">
    <property type="entry name" value="ADF_Twf-N_like"/>
    <property type="match status" value="1"/>
</dbReference>
<name>A0ABR0SDJ4_9HYPO</name>
<evidence type="ECO:0000256" key="1">
    <source>
        <dbReference type="ARBA" id="ARBA00004245"/>
    </source>
</evidence>
<dbReference type="PANTHER" id="PTHR13759">
    <property type="entry name" value="TWINFILIN"/>
    <property type="match status" value="1"/>
</dbReference>
<evidence type="ECO:0000256" key="3">
    <source>
        <dbReference type="ARBA" id="ARBA00022490"/>
    </source>
</evidence>
<keyword evidence="6" id="KW-0206">Cytoskeleton</keyword>
<evidence type="ECO:0000313" key="11">
    <source>
        <dbReference type="Proteomes" id="UP001338125"/>
    </source>
</evidence>
<proteinExistence type="inferred from homology"/>